<evidence type="ECO:0000313" key="7">
    <source>
        <dbReference type="Proteomes" id="UP000188946"/>
    </source>
</evidence>
<organism evidence="4 6">
    <name type="scientific">Streptococcus azizii</name>
    <dbReference type="NCBI Taxonomy" id="1579424"/>
    <lineage>
        <taxon>Bacteria</taxon>
        <taxon>Bacillati</taxon>
        <taxon>Bacillota</taxon>
        <taxon>Bacilli</taxon>
        <taxon>Lactobacillales</taxon>
        <taxon>Streptococcaceae</taxon>
        <taxon>Streptococcus</taxon>
    </lineage>
</organism>
<dbReference type="Proteomes" id="UP000188600">
    <property type="component" value="Unassembled WGS sequence"/>
</dbReference>
<protein>
    <recommendedName>
        <fullName evidence="3">DUF4352 domain-containing protein</fullName>
    </recommendedName>
</protein>
<dbReference type="AlphaFoldDB" id="A0AB36JNU7"/>
<dbReference type="InterPro" id="IPR029051">
    <property type="entry name" value="DUF4352"/>
</dbReference>
<gene>
    <name evidence="5" type="ORF">BVE84_06385</name>
    <name evidence="4" type="ORF">BVE86_05750</name>
</gene>
<feature type="domain" description="DUF4352" evidence="3">
    <location>
        <begin position="77"/>
        <end position="192"/>
    </location>
</feature>
<dbReference type="Proteomes" id="UP000188946">
    <property type="component" value="Unassembled WGS sequence"/>
</dbReference>
<dbReference type="InterPro" id="IPR029050">
    <property type="entry name" value="Immunoprotect_excell_Ig-like"/>
</dbReference>
<evidence type="ECO:0000313" key="4">
    <source>
        <dbReference type="EMBL" id="ONK27071.1"/>
    </source>
</evidence>
<accession>A0AB36JNU7</accession>
<keyword evidence="1" id="KW-0732">Signal</keyword>
<dbReference type="Pfam" id="PF11611">
    <property type="entry name" value="DUF4352"/>
    <property type="match status" value="1"/>
</dbReference>
<evidence type="ECO:0000256" key="2">
    <source>
        <dbReference type="SAM" id="Phobius"/>
    </source>
</evidence>
<keyword evidence="2" id="KW-0472">Membrane</keyword>
<dbReference type="RefSeq" id="WP_076996232.1">
    <property type="nucleotide sequence ID" value="NZ_MSPR01000011.1"/>
</dbReference>
<evidence type="ECO:0000259" key="3">
    <source>
        <dbReference type="Pfam" id="PF11611"/>
    </source>
</evidence>
<evidence type="ECO:0000256" key="1">
    <source>
        <dbReference type="ARBA" id="ARBA00022729"/>
    </source>
</evidence>
<sequence>MFPKEFIIEDGHIYYRKKPFYKQPLFWTSLAGFTVAFILGLLLFLTVLGLAGSSYASSYVQESYDGLVSDPFMEKEIGQEVELSSGLRLTVQSMELDSKIELDDSDYHQAMVITVEVKNPTEERLYFDEQDSLLFGTQDSDEIESVYILDNRTYDGAFKKKINPGETVEYTLIYGVDGASTYRLMYEGNVWDFQRGEKL</sequence>
<name>A0AB36JNU7_9STRE</name>
<dbReference type="Gene3D" id="2.60.40.1240">
    <property type="match status" value="1"/>
</dbReference>
<keyword evidence="2" id="KW-1133">Transmembrane helix</keyword>
<proteinExistence type="predicted"/>
<dbReference type="EMBL" id="MSPT01000011">
    <property type="protein sequence ID" value="ONK27071.1"/>
    <property type="molecule type" value="Genomic_DNA"/>
</dbReference>
<keyword evidence="2" id="KW-0812">Transmembrane</keyword>
<comment type="caution">
    <text evidence="4">The sequence shown here is derived from an EMBL/GenBank/DDBJ whole genome shotgun (WGS) entry which is preliminary data.</text>
</comment>
<reference evidence="6 7" key="1">
    <citation type="submission" date="2016-12" db="EMBL/GenBank/DDBJ databases">
        <authorList>
            <person name="Gulvik C.A."/>
        </authorList>
    </citation>
    <scope>NUCLEOTIDE SEQUENCE [LARGE SCALE GENOMIC DNA]</scope>
    <source>
        <strain evidence="5 7">12-5202</strain>
        <strain evidence="4 6">12-5291</strain>
    </source>
</reference>
<evidence type="ECO:0000313" key="6">
    <source>
        <dbReference type="Proteomes" id="UP000188600"/>
    </source>
</evidence>
<dbReference type="EMBL" id="MSPR01000011">
    <property type="protein sequence ID" value="ONK28504.1"/>
    <property type="molecule type" value="Genomic_DNA"/>
</dbReference>
<keyword evidence="7" id="KW-1185">Reference proteome</keyword>
<evidence type="ECO:0000313" key="5">
    <source>
        <dbReference type="EMBL" id="ONK28504.1"/>
    </source>
</evidence>
<feature type="transmembrane region" description="Helical" evidence="2">
    <location>
        <begin position="25"/>
        <end position="51"/>
    </location>
</feature>